<reference evidence="1" key="1">
    <citation type="submission" date="2023-02" db="EMBL/GenBank/DDBJ databases">
        <title>Colletotrichum kahawae CIFC_Que2 genome sequencing and assembly.</title>
        <authorList>
            <person name="Baroncelli R."/>
        </authorList>
    </citation>
    <scope>NUCLEOTIDE SEQUENCE</scope>
    <source>
        <strain evidence="1">CIFC_Que2</strain>
    </source>
</reference>
<evidence type="ECO:0000313" key="1">
    <source>
        <dbReference type="EMBL" id="KAK2762391.1"/>
    </source>
</evidence>
<keyword evidence="2" id="KW-1185">Reference proteome</keyword>
<name>A0AAD9YEJ8_COLKA</name>
<gene>
    <name evidence="1" type="ORF">CKAH01_16177</name>
</gene>
<comment type="caution">
    <text evidence="1">The sequence shown here is derived from an EMBL/GenBank/DDBJ whole genome shotgun (WGS) entry which is preliminary data.</text>
</comment>
<dbReference type="EMBL" id="VYYT01000154">
    <property type="protein sequence ID" value="KAK2762391.1"/>
    <property type="molecule type" value="Genomic_DNA"/>
</dbReference>
<sequence length="35" mass="4334">MSVWRLYQRGRDNRRNVWTCAQGHSLWFMAPRKLL</sequence>
<proteinExistence type="predicted"/>
<protein>
    <submittedName>
        <fullName evidence="1">Uncharacterized protein</fullName>
    </submittedName>
</protein>
<dbReference type="Proteomes" id="UP001281614">
    <property type="component" value="Unassembled WGS sequence"/>
</dbReference>
<accession>A0AAD9YEJ8</accession>
<evidence type="ECO:0000313" key="2">
    <source>
        <dbReference type="Proteomes" id="UP001281614"/>
    </source>
</evidence>
<dbReference type="AlphaFoldDB" id="A0AAD9YEJ8"/>
<organism evidence="1 2">
    <name type="scientific">Colletotrichum kahawae</name>
    <name type="common">Coffee berry disease fungus</name>
    <dbReference type="NCBI Taxonomy" id="34407"/>
    <lineage>
        <taxon>Eukaryota</taxon>
        <taxon>Fungi</taxon>
        <taxon>Dikarya</taxon>
        <taxon>Ascomycota</taxon>
        <taxon>Pezizomycotina</taxon>
        <taxon>Sordariomycetes</taxon>
        <taxon>Hypocreomycetidae</taxon>
        <taxon>Glomerellales</taxon>
        <taxon>Glomerellaceae</taxon>
        <taxon>Colletotrichum</taxon>
        <taxon>Colletotrichum gloeosporioides species complex</taxon>
    </lineage>
</organism>